<gene>
    <name evidence="2" type="ORF">CRENPOLYSF1_620008</name>
</gene>
<evidence type="ECO:0000313" key="3">
    <source>
        <dbReference type="Proteomes" id="UP000195667"/>
    </source>
</evidence>
<keyword evidence="1" id="KW-0472">Membrane</keyword>
<keyword evidence="1" id="KW-1133">Transmembrane helix</keyword>
<feature type="transmembrane region" description="Helical" evidence="1">
    <location>
        <begin position="129"/>
        <end position="147"/>
    </location>
</feature>
<dbReference type="AlphaFoldDB" id="A0A1R4HGM3"/>
<keyword evidence="1" id="KW-0812">Transmembrane</keyword>
<feature type="transmembrane region" description="Helical" evidence="1">
    <location>
        <begin position="12"/>
        <end position="27"/>
    </location>
</feature>
<dbReference type="Proteomes" id="UP000195667">
    <property type="component" value="Unassembled WGS sequence"/>
</dbReference>
<organism evidence="2 3">
    <name type="scientific">Crenothrix polyspora</name>
    <dbReference type="NCBI Taxonomy" id="360316"/>
    <lineage>
        <taxon>Bacteria</taxon>
        <taxon>Pseudomonadati</taxon>
        <taxon>Pseudomonadota</taxon>
        <taxon>Gammaproteobacteria</taxon>
        <taxon>Methylococcales</taxon>
        <taxon>Crenotrichaceae</taxon>
        <taxon>Crenothrix</taxon>
    </lineage>
</organism>
<sequence length="148" mass="17070">MGANMLLSNNPKVVIKAVLVISALFFYDTFWDLFLSLLHYLFGILHLMFEFCEHTLERLIEHLFHVDPRTAEVLVFYVMLSIGAYATLKLIQLLPDCYRALVEQVTAYWQQSKAETLGYWQAQSLKGKIQWGAVFMVGMLGMVLWLSS</sequence>
<keyword evidence="3" id="KW-1185">Reference proteome</keyword>
<feature type="transmembrane region" description="Helical" evidence="1">
    <location>
        <begin position="73"/>
        <end position="91"/>
    </location>
</feature>
<name>A0A1R4HGM3_9GAMM</name>
<evidence type="ECO:0000256" key="1">
    <source>
        <dbReference type="SAM" id="Phobius"/>
    </source>
</evidence>
<accession>A0A1R4HGM3</accession>
<protein>
    <submittedName>
        <fullName evidence="2">Uncharacterized protein</fullName>
    </submittedName>
</protein>
<reference evidence="3" key="1">
    <citation type="submission" date="2017-02" db="EMBL/GenBank/DDBJ databases">
        <authorList>
            <person name="Daims H."/>
        </authorList>
    </citation>
    <scope>NUCLEOTIDE SEQUENCE [LARGE SCALE GENOMIC DNA]</scope>
</reference>
<evidence type="ECO:0000313" key="2">
    <source>
        <dbReference type="EMBL" id="SJM95020.1"/>
    </source>
</evidence>
<dbReference type="EMBL" id="FUKI01000140">
    <property type="protein sequence ID" value="SJM95020.1"/>
    <property type="molecule type" value="Genomic_DNA"/>
</dbReference>
<proteinExistence type="predicted"/>